<dbReference type="PROSITE" id="PS50293">
    <property type="entry name" value="TPR_REGION"/>
    <property type="match status" value="1"/>
</dbReference>
<sequence>MTTSFLKQLSNNLNDLLKNSDEYNVIIEVGQAPNNQMFKAHSVILNSRCSYFKDKLDAITYNENNVKMIKQSNISVEVFNILIKYIYDGTISLEKVETSVIFDLLITSNEFGFKELVKHIQILFIENNTSWLHHNFSRVYQSSFKDNSFKDLQQFCANIISKHPNIIFDSEEFFTLPENILIFILKLNNLQIDEGKIWDYVIKWGIAQNPSLSSNPDQWSDLNFLSLKKTLQNCLPLIRYFQISGEDVFEKVRPYQKILEPTLWTDIMLKFMAPKKATSITSILPPRNYIFSPSPLSQESYNYYNTEFKFNKIISLKKSGESHLTMGRYEESIIDLTNLLKIDPNNLSALKLRGEAYRMLNRYEESLADLNKSLIFDPNNSTTLKSRGKTYYLMGKSKESYADLAKSLQVKSKPRDAISLRDRGETYRMMGKYNESIVDLTKSLEIDPNNAFALKNRGETYRLMRKDKESLADLNKSLEIEPNDAFALKTRGATYCMMGRYEESLLDLTKSLEINPNDTSALKNRGETYCMMGRYEESLLDLTKSLKIKPNDASALRNRGETYRILGRYRESLLDLTKSLKIKPDDAWALKNRGVTYRMLGRYEEAFADLTRSLEINPSDVWALGQREITLRLMRALGNT</sequence>
<keyword evidence="6" id="KW-1185">Reference proteome</keyword>
<feature type="repeat" description="TPR" evidence="3">
    <location>
        <begin position="451"/>
        <end position="484"/>
    </location>
</feature>
<dbReference type="PROSITE" id="PS50005">
    <property type="entry name" value="TPR"/>
    <property type="match status" value="8"/>
</dbReference>
<dbReference type="PROSITE" id="PS50097">
    <property type="entry name" value="BTB"/>
    <property type="match status" value="1"/>
</dbReference>
<dbReference type="Proteomes" id="UP000266673">
    <property type="component" value="Unassembled WGS sequence"/>
</dbReference>
<feature type="repeat" description="TPR" evidence="3">
    <location>
        <begin position="587"/>
        <end position="620"/>
    </location>
</feature>
<evidence type="ECO:0000313" key="6">
    <source>
        <dbReference type="Proteomes" id="UP000266673"/>
    </source>
</evidence>
<dbReference type="Gene3D" id="1.25.40.420">
    <property type="match status" value="1"/>
</dbReference>
<dbReference type="InterPro" id="IPR011333">
    <property type="entry name" value="SKP1/BTB/POZ_sf"/>
</dbReference>
<dbReference type="InterPro" id="IPR011990">
    <property type="entry name" value="TPR-like_helical_dom_sf"/>
</dbReference>
<dbReference type="Gene3D" id="3.30.710.10">
    <property type="entry name" value="Potassium Channel Kv1.1, Chain A"/>
    <property type="match status" value="1"/>
</dbReference>
<dbReference type="AlphaFoldDB" id="A0A397UIR8"/>
<organism evidence="5 6">
    <name type="scientific">Gigaspora rosea</name>
    <dbReference type="NCBI Taxonomy" id="44941"/>
    <lineage>
        <taxon>Eukaryota</taxon>
        <taxon>Fungi</taxon>
        <taxon>Fungi incertae sedis</taxon>
        <taxon>Mucoromycota</taxon>
        <taxon>Glomeromycotina</taxon>
        <taxon>Glomeromycetes</taxon>
        <taxon>Diversisporales</taxon>
        <taxon>Gigasporaceae</taxon>
        <taxon>Gigaspora</taxon>
    </lineage>
</organism>
<dbReference type="InterPro" id="IPR019734">
    <property type="entry name" value="TPR_rpt"/>
</dbReference>
<dbReference type="Pfam" id="PF13432">
    <property type="entry name" value="TPR_16"/>
    <property type="match status" value="1"/>
</dbReference>
<feature type="repeat" description="TPR" evidence="3">
    <location>
        <begin position="313"/>
        <end position="346"/>
    </location>
</feature>
<protein>
    <recommendedName>
        <fullName evidence="4">BTB domain-containing protein</fullName>
    </recommendedName>
</protein>
<dbReference type="InterPro" id="IPR011705">
    <property type="entry name" value="BACK"/>
</dbReference>
<dbReference type="Pfam" id="PF07707">
    <property type="entry name" value="BACK"/>
    <property type="match status" value="1"/>
</dbReference>
<dbReference type="SUPFAM" id="SSF48452">
    <property type="entry name" value="TPR-like"/>
    <property type="match status" value="1"/>
</dbReference>
<dbReference type="SUPFAM" id="SSF54695">
    <property type="entry name" value="POZ domain"/>
    <property type="match status" value="1"/>
</dbReference>
<feature type="repeat" description="TPR" evidence="3">
    <location>
        <begin position="347"/>
        <end position="380"/>
    </location>
</feature>
<gene>
    <name evidence="5" type="ORF">C2G38_2250966</name>
</gene>
<evidence type="ECO:0000256" key="1">
    <source>
        <dbReference type="ARBA" id="ARBA00022737"/>
    </source>
</evidence>
<dbReference type="Pfam" id="PF00651">
    <property type="entry name" value="BTB"/>
    <property type="match status" value="1"/>
</dbReference>
<dbReference type="Pfam" id="PF13424">
    <property type="entry name" value="TPR_12"/>
    <property type="match status" value="1"/>
</dbReference>
<accession>A0A397UIR8</accession>
<evidence type="ECO:0000256" key="3">
    <source>
        <dbReference type="PROSITE-ProRule" id="PRU00339"/>
    </source>
</evidence>
<dbReference type="Pfam" id="PF13431">
    <property type="entry name" value="TPR_17"/>
    <property type="match status" value="1"/>
</dbReference>
<dbReference type="Pfam" id="PF13181">
    <property type="entry name" value="TPR_8"/>
    <property type="match status" value="1"/>
</dbReference>
<dbReference type="InterPro" id="IPR050498">
    <property type="entry name" value="Ycf3"/>
</dbReference>
<keyword evidence="1" id="KW-0677">Repeat</keyword>
<dbReference type="SMART" id="SM00225">
    <property type="entry name" value="BTB"/>
    <property type="match status" value="1"/>
</dbReference>
<dbReference type="InterPro" id="IPR000210">
    <property type="entry name" value="BTB/POZ_dom"/>
</dbReference>
<comment type="caution">
    <text evidence="5">The sequence shown here is derived from an EMBL/GenBank/DDBJ whole genome shotgun (WGS) entry which is preliminary data.</text>
</comment>
<dbReference type="EMBL" id="QKWP01001288">
    <property type="protein sequence ID" value="RIB10120.1"/>
    <property type="molecule type" value="Genomic_DNA"/>
</dbReference>
<evidence type="ECO:0000259" key="4">
    <source>
        <dbReference type="PROSITE" id="PS50097"/>
    </source>
</evidence>
<feature type="repeat" description="TPR" evidence="3">
    <location>
        <begin position="553"/>
        <end position="586"/>
    </location>
</feature>
<dbReference type="PANTHER" id="PTHR44858">
    <property type="entry name" value="TETRATRICOPEPTIDE REPEAT PROTEIN 6"/>
    <property type="match status" value="1"/>
</dbReference>
<feature type="repeat" description="TPR" evidence="3">
    <location>
        <begin position="485"/>
        <end position="518"/>
    </location>
</feature>
<keyword evidence="2 3" id="KW-0802">TPR repeat</keyword>
<feature type="repeat" description="TPR" evidence="3">
    <location>
        <begin position="417"/>
        <end position="450"/>
    </location>
</feature>
<dbReference type="GO" id="GO:0046813">
    <property type="term" value="P:receptor-mediated virion attachment to host cell"/>
    <property type="evidence" value="ECO:0007669"/>
    <property type="project" value="TreeGrafter"/>
</dbReference>
<evidence type="ECO:0000313" key="5">
    <source>
        <dbReference type="EMBL" id="RIB10120.1"/>
    </source>
</evidence>
<name>A0A397UIR8_9GLOM</name>
<feature type="domain" description="BTB" evidence="4">
    <location>
        <begin position="23"/>
        <end position="95"/>
    </location>
</feature>
<dbReference type="Gene3D" id="1.25.40.10">
    <property type="entry name" value="Tetratricopeptide repeat domain"/>
    <property type="match status" value="4"/>
</dbReference>
<feature type="repeat" description="TPR" evidence="3">
    <location>
        <begin position="519"/>
        <end position="552"/>
    </location>
</feature>
<proteinExistence type="predicted"/>
<dbReference type="OrthoDB" id="771227at2759"/>
<dbReference type="SMART" id="SM00028">
    <property type="entry name" value="TPR"/>
    <property type="match status" value="9"/>
</dbReference>
<evidence type="ECO:0000256" key="2">
    <source>
        <dbReference type="ARBA" id="ARBA00022803"/>
    </source>
</evidence>
<dbReference type="PANTHER" id="PTHR44858:SF1">
    <property type="entry name" value="UDP-N-ACETYLGLUCOSAMINE--PEPTIDE N-ACETYLGLUCOSAMINYLTRANSFERASE SPINDLY-RELATED"/>
    <property type="match status" value="1"/>
</dbReference>
<reference evidence="5 6" key="1">
    <citation type="submission" date="2018-06" db="EMBL/GenBank/DDBJ databases">
        <title>Comparative genomics reveals the genomic features of Rhizophagus irregularis, R. cerebriforme, R. diaphanum and Gigaspora rosea, and their symbiotic lifestyle signature.</title>
        <authorList>
            <person name="Morin E."/>
            <person name="San Clemente H."/>
            <person name="Chen E.C.H."/>
            <person name="De La Providencia I."/>
            <person name="Hainaut M."/>
            <person name="Kuo A."/>
            <person name="Kohler A."/>
            <person name="Murat C."/>
            <person name="Tang N."/>
            <person name="Roy S."/>
            <person name="Loubradou J."/>
            <person name="Henrissat B."/>
            <person name="Grigoriev I.V."/>
            <person name="Corradi N."/>
            <person name="Roux C."/>
            <person name="Martin F.M."/>
        </authorList>
    </citation>
    <scope>NUCLEOTIDE SEQUENCE [LARGE SCALE GENOMIC DNA]</scope>
    <source>
        <strain evidence="5 6">DAOM 194757</strain>
    </source>
</reference>